<dbReference type="GO" id="GO:0016301">
    <property type="term" value="F:kinase activity"/>
    <property type="evidence" value="ECO:0007669"/>
    <property type="project" value="UniProtKB-KW"/>
</dbReference>
<accession>A0A7W6JZU7</accession>
<keyword evidence="1" id="KW-0808">Transferase</keyword>
<sequence length="316" mass="33000">MNDTHRVLVLGGAHIDRRGRIFGETIPGASNPGHFIVEPGGGGFNAARNLGLLDVPVRMIAPRGGDADGETVAEAAAACGVDDHPFVFLDRQTPSYTAILSHDGNLVVALADMELYQAFSPRRLQVRAVRDAVAGTDWMLCDANLPELTIAAIAALARDLSKPLAAIAISPAKVVRLKGSLSLFNHIFMNEAEAQALCGERPDNAEAWPELLRDAGLRSGVITRGSKPVVAFDESGAFTLAPPPLERLVDVTGAGDALAAGTLSGLLDGLPLAEALRRGIALAAITLSSPHAVAPEVNRARLETMVGLVAQACHLA</sequence>
<evidence type="ECO:0000313" key="4">
    <source>
        <dbReference type="EMBL" id="MBB4102584.1"/>
    </source>
</evidence>
<organism evidence="4 5">
    <name type="scientific">Allorhizobium borbori</name>
    <dbReference type="NCBI Taxonomy" id="485907"/>
    <lineage>
        <taxon>Bacteria</taxon>
        <taxon>Pseudomonadati</taxon>
        <taxon>Pseudomonadota</taxon>
        <taxon>Alphaproteobacteria</taxon>
        <taxon>Hyphomicrobiales</taxon>
        <taxon>Rhizobiaceae</taxon>
        <taxon>Rhizobium/Agrobacterium group</taxon>
        <taxon>Allorhizobium</taxon>
    </lineage>
</organism>
<dbReference type="InterPro" id="IPR029056">
    <property type="entry name" value="Ribokinase-like"/>
</dbReference>
<keyword evidence="2 4" id="KW-0418">Kinase</keyword>
<dbReference type="PANTHER" id="PTHR10584:SF166">
    <property type="entry name" value="RIBOKINASE"/>
    <property type="match status" value="1"/>
</dbReference>
<dbReference type="InterPro" id="IPR011611">
    <property type="entry name" value="PfkB_dom"/>
</dbReference>
<dbReference type="PANTHER" id="PTHR10584">
    <property type="entry name" value="SUGAR KINASE"/>
    <property type="match status" value="1"/>
</dbReference>
<dbReference type="CDD" id="cd01941">
    <property type="entry name" value="YeiC_kinase_like"/>
    <property type="match status" value="1"/>
</dbReference>
<reference evidence="4 5" key="1">
    <citation type="submission" date="2020-08" db="EMBL/GenBank/DDBJ databases">
        <title>Genomic Encyclopedia of Type Strains, Phase IV (KMG-IV): sequencing the most valuable type-strain genomes for metagenomic binning, comparative biology and taxonomic classification.</title>
        <authorList>
            <person name="Goeker M."/>
        </authorList>
    </citation>
    <scope>NUCLEOTIDE SEQUENCE [LARGE SCALE GENOMIC DNA]</scope>
    <source>
        <strain evidence="4 5">DSM 26385</strain>
    </source>
</reference>
<dbReference type="Gene3D" id="3.40.1190.20">
    <property type="match status" value="1"/>
</dbReference>
<proteinExistence type="predicted"/>
<evidence type="ECO:0000256" key="1">
    <source>
        <dbReference type="ARBA" id="ARBA00022679"/>
    </source>
</evidence>
<dbReference type="GO" id="GO:0005829">
    <property type="term" value="C:cytosol"/>
    <property type="evidence" value="ECO:0007669"/>
    <property type="project" value="TreeGrafter"/>
</dbReference>
<dbReference type="Pfam" id="PF00294">
    <property type="entry name" value="PfkB"/>
    <property type="match status" value="1"/>
</dbReference>
<name>A0A7W6JZU7_9HYPH</name>
<feature type="domain" description="Carbohydrate kinase PfkB" evidence="3">
    <location>
        <begin position="30"/>
        <end position="295"/>
    </location>
</feature>
<dbReference type="SUPFAM" id="SSF53613">
    <property type="entry name" value="Ribokinase-like"/>
    <property type="match status" value="1"/>
</dbReference>
<dbReference type="EMBL" id="JACIDU010000003">
    <property type="protein sequence ID" value="MBB4102584.1"/>
    <property type="molecule type" value="Genomic_DNA"/>
</dbReference>
<comment type="caution">
    <text evidence="4">The sequence shown here is derived from an EMBL/GenBank/DDBJ whole genome shotgun (WGS) entry which is preliminary data.</text>
</comment>
<dbReference type="Proteomes" id="UP000584824">
    <property type="component" value="Unassembled WGS sequence"/>
</dbReference>
<dbReference type="AlphaFoldDB" id="A0A7W6JZU7"/>
<protein>
    <submittedName>
        <fullName evidence="4">Sugar/nucleoside kinase (Ribokinase family)</fullName>
    </submittedName>
</protein>
<gene>
    <name evidence="4" type="ORF">GGQ66_001119</name>
</gene>
<evidence type="ECO:0000256" key="2">
    <source>
        <dbReference type="ARBA" id="ARBA00022777"/>
    </source>
</evidence>
<evidence type="ECO:0000313" key="5">
    <source>
        <dbReference type="Proteomes" id="UP000584824"/>
    </source>
</evidence>
<keyword evidence="5" id="KW-1185">Reference proteome</keyword>
<dbReference type="RefSeq" id="WP_183790273.1">
    <property type="nucleotide sequence ID" value="NZ_JACIDU010000003.1"/>
</dbReference>
<evidence type="ECO:0000259" key="3">
    <source>
        <dbReference type="Pfam" id="PF00294"/>
    </source>
</evidence>